<protein>
    <submittedName>
        <fullName evidence="3">Uncharacterized protein</fullName>
    </submittedName>
</protein>
<organism evidence="3 4">
    <name type="scientific">Frankia canadensis</name>
    <dbReference type="NCBI Taxonomy" id="1836972"/>
    <lineage>
        <taxon>Bacteria</taxon>
        <taxon>Bacillati</taxon>
        <taxon>Actinomycetota</taxon>
        <taxon>Actinomycetes</taxon>
        <taxon>Frankiales</taxon>
        <taxon>Frankiaceae</taxon>
        <taxon>Frankia</taxon>
    </lineage>
</organism>
<proteinExistence type="predicted"/>
<feature type="region of interest" description="Disordered" evidence="1">
    <location>
        <begin position="61"/>
        <end position="91"/>
    </location>
</feature>
<dbReference type="Proteomes" id="UP000234331">
    <property type="component" value="Unassembled WGS sequence"/>
</dbReference>
<dbReference type="EMBL" id="FZMO01000050">
    <property type="protein sequence ID" value="SNQ46526.1"/>
    <property type="molecule type" value="Genomic_DNA"/>
</dbReference>
<keyword evidence="4" id="KW-1185">Reference proteome</keyword>
<sequence length="91" mass="9470">MRLSEMAARWLPRVAAVVFATGIVVAAALLATHGSIGLAVWLAFLTCAMTAAIRWVMTDTSPDGGSPPCQLATLPKPRRSPDGHGVGGRES</sequence>
<evidence type="ECO:0000256" key="2">
    <source>
        <dbReference type="SAM" id="Phobius"/>
    </source>
</evidence>
<accession>A0A2I2KLK1</accession>
<evidence type="ECO:0000256" key="1">
    <source>
        <dbReference type="SAM" id="MobiDB-lite"/>
    </source>
</evidence>
<keyword evidence="2" id="KW-0472">Membrane</keyword>
<feature type="compositionally biased region" description="Basic and acidic residues" evidence="1">
    <location>
        <begin position="79"/>
        <end position="91"/>
    </location>
</feature>
<keyword evidence="2" id="KW-1133">Transmembrane helix</keyword>
<evidence type="ECO:0000313" key="3">
    <source>
        <dbReference type="EMBL" id="SNQ46526.1"/>
    </source>
</evidence>
<reference evidence="3 4" key="1">
    <citation type="submission" date="2017-06" db="EMBL/GenBank/DDBJ databases">
        <authorList>
            <person name="Kim H.J."/>
            <person name="Triplett B.A."/>
        </authorList>
    </citation>
    <scope>NUCLEOTIDE SEQUENCE [LARGE SCALE GENOMIC DNA]</scope>
    <source>
        <strain evidence="3">FRACA_ARgP5</strain>
    </source>
</reference>
<feature type="transmembrane region" description="Helical" evidence="2">
    <location>
        <begin position="38"/>
        <end position="57"/>
    </location>
</feature>
<evidence type="ECO:0000313" key="4">
    <source>
        <dbReference type="Proteomes" id="UP000234331"/>
    </source>
</evidence>
<keyword evidence="2" id="KW-0812">Transmembrane</keyword>
<feature type="transmembrane region" description="Helical" evidence="2">
    <location>
        <begin position="12"/>
        <end position="32"/>
    </location>
</feature>
<gene>
    <name evidence="3" type="ORF">FRACA_1430007</name>
</gene>
<dbReference type="AlphaFoldDB" id="A0A2I2KLK1"/>
<dbReference type="RefSeq" id="WP_101830532.1">
    <property type="nucleotide sequence ID" value="NZ_FZMO01000050.1"/>
</dbReference>
<name>A0A2I2KLK1_9ACTN</name>